<name>A0A218YV81_9HELO</name>
<protein>
    <submittedName>
        <fullName evidence="1">Uncharacterized protein</fullName>
    </submittedName>
</protein>
<comment type="caution">
    <text evidence="1">The sequence shown here is derived from an EMBL/GenBank/DDBJ whole genome shotgun (WGS) entry which is preliminary data.</text>
</comment>
<proteinExistence type="predicted"/>
<dbReference type="Proteomes" id="UP000242519">
    <property type="component" value="Unassembled WGS sequence"/>
</dbReference>
<keyword evidence="2" id="KW-1185">Reference proteome</keyword>
<accession>A0A218YV81</accession>
<organism evidence="1 2">
    <name type="scientific">Diplocarpon coronariae</name>
    <dbReference type="NCBI Taxonomy" id="2795749"/>
    <lineage>
        <taxon>Eukaryota</taxon>
        <taxon>Fungi</taxon>
        <taxon>Dikarya</taxon>
        <taxon>Ascomycota</taxon>
        <taxon>Pezizomycotina</taxon>
        <taxon>Leotiomycetes</taxon>
        <taxon>Helotiales</taxon>
        <taxon>Drepanopezizaceae</taxon>
        <taxon>Diplocarpon</taxon>
    </lineage>
</organism>
<reference evidence="1 2" key="1">
    <citation type="submission" date="2017-04" db="EMBL/GenBank/DDBJ databases">
        <title>Draft genome sequence of Marssonina coronaria NL1: causal agent of apple blotch.</title>
        <authorList>
            <person name="Cheng Q."/>
        </authorList>
    </citation>
    <scope>NUCLEOTIDE SEQUENCE [LARGE SCALE GENOMIC DNA]</scope>
    <source>
        <strain evidence="1 2">NL1</strain>
    </source>
</reference>
<dbReference type="InParanoid" id="A0A218YV81"/>
<evidence type="ECO:0000313" key="2">
    <source>
        <dbReference type="Proteomes" id="UP000242519"/>
    </source>
</evidence>
<sequence>MAEVEANAIVILWEWTGLAGGRQPAFGDRIVLGDVGAAERVDLKEEFFIRYQNIELLGRRGTVGYIPLPFLQKFELNGAAAQDYTFGWELRAYEYSMESKDLVYECFYETPAFRPNIVDKAGDSWEDFQKAEPMDVVPDFAAAEVTDIVSPFAPVIGPAPVIAPAPVARVMALVQCTKIKPDGGRCLKRRPFPHSSWGVRCGMTSHQFLL</sequence>
<dbReference type="EMBL" id="MZNU01000377">
    <property type="protein sequence ID" value="OWO98858.1"/>
    <property type="molecule type" value="Genomic_DNA"/>
</dbReference>
<gene>
    <name evidence="1" type="ORF">B2J93_7120</name>
</gene>
<dbReference type="AlphaFoldDB" id="A0A218YV81"/>
<evidence type="ECO:0000313" key="1">
    <source>
        <dbReference type="EMBL" id="OWO98858.1"/>
    </source>
</evidence>